<protein>
    <submittedName>
        <fullName evidence="2">Uncharacterized protein</fullName>
    </submittedName>
</protein>
<dbReference type="EMBL" id="LAZR01056501">
    <property type="protein sequence ID" value="KKK74052.1"/>
    <property type="molecule type" value="Genomic_DNA"/>
</dbReference>
<organism evidence="2">
    <name type="scientific">marine sediment metagenome</name>
    <dbReference type="NCBI Taxonomy" id="412755"/>
    <lineage>
        <taxon>unclassified sequences</taxon>
        <taxon>metagenomes</taxon>
        <taxon>ecological metagenomes</taxon>
    </lineage>
</organism>
<keyword evidence="1" id="KW-0472">Membrane</keyword>
<feature type="transmembrane region" description="Helical" evidence="1">
    <location>
        <begin position="6"/>
        <end position="25"/>
    </location>
</feature>
<keyword evidence="1" id="KW-0812">Transmembrane</keyword>
<evidence type="ECO:0000313" key="2">
    <source>
        <dbReference type="EMBL" id="KKK74052.1"/>
    </source>
</evidence>
<dbReference type="AlphaFoldDB" id="A0A0F8XY79"/>
<reference evidence="2" key="1">
    <citation type="journal article" date="2015" name="Nature">
        <title>Complex archaea that bridge the gap between prokaryotes and eukaryotes.</title>
        <authorList>
            <person name="Spang A."/>
            <person name="Saw J.H."/>
            <person name="Jorgensen S.L."/>
            <person name="Zaremba-Niedzwiedzka K."/>
            <person name="Martijn J."/>
            <person name="Lind A.E."/>
            <person name="van Eijk R."/>
            <person name="Schleper C."/>
            <person name="Guy L."/>
            <person name="Ettema T.J."/>
        </authorList>
    </citation>
    <scope>NUCLEOTIDE SEQUENCE</scope>
</reference>
<evidence type="ECO:0000256" key="1">
    <source>
        <dbReference type="SAM" id="Phobius"/>
    </source>
</evidence>
<accession>A0A0F8XY79</accession>
<feature type="non-terminal residue" evidence="2">
    <location>
        <position position="32"/>
    </location>
</feature>
<name>A0A0F8XY79_9ZZZZ</name>
<gene>
    <name evidence="2" type="ORF">LCGC14_2887590</name>
</gene>
<comment type="caution">
    <text evidence="2">The sequence shown here is derived from an EMBL/GenBank/DDBJ whole genome shotgun (WGS) entry which is preliminary data.</text>
</comment>
<keyword evidence="1" id="KW-1133">Transmembrane helix</keyword>
<proteinExistence type="predicted"/>
<sequence>MKTLLNKFVIALVLVLIPASFFVGMKVERSGY</sequence>